<dbReference type="eggNOG" id="KOG1703">
    <property type="taxonomic scope" value="Eukaryota"/>
</dbReference>
<sequence length="832" mass="91738">MDSYHQTSSVAVTANAIGSDNMAGFGARRFMQDMYPSSNQHQSRNHHYHAQPSRDHSHHRKDPRGDCYSNVQSASRGSNDTFYQSPPTHMSALPRETRSHPQPPAHAPRYHDQHEHQVDQPRNNYSTRTNGEAADASRMTRRDPNPGTAKRSETLLSCATDSTAALPYARSGDSQYSRNENFASVQDASAGRSAHVPQIRLEDRATIYDDDYEEPDASPTLDQAYPPSSPASATLGDVSTEASFTIVRATVLEPDLPKAKCADCGEKLDFQELADHTCQSSSAYRPAMLTIQLPTSSSSSTVSSCATSPGLNTPRSPFFDRYDSLVSDSRPMSPAVFATVTHLETHRGQEEEEVTPKAHAVRVVGTQAAIKLSSTKASRPSDHGISREPQEAPPPLPPAAIQRSASDTQADAAARRKMIEQQRAAKVKDMMTCPIPRAATTWSLSKQSAQQSALTDDLSRCASMDACASPSRTTQDRSVPAAPEGQHAKTCSSSSLSSTGTDSSERLGLSMKGSDTREKAAAEITPSSSYERIGDEFGATRTSALATPVKQVGVRGKVDISSIEEMMKDLTASPEPMQPTLPEVAYTSRQTHELGLDASQPPSAVNKSDRERALELELERLRDKERTRQLQAVRLKEKRKRERAAKRCCICDCSLSSSRTPFVERDGKLLCARDWKELYLPKCRKCHLIVEKGAVKSSDGALRGVFHRSCFSCAACETPFKDGSFYVYNHQPYCSRHYHRLNGSLCRECETGIEGDCRQTDTGDRFHSECFRCQYTSKNGTCHTALADYYIVGGQRLCERHAEKVSRRLAKAGQKQLDLRSQKRMTMLHSLR</sequence>
<evidence type="ECO:0000256" key="3">
    <source>
        <dbReference type="PROSITE-ProRule" id="PRU00125"/>
    </source>
</evidence>
<keyword evidence="1 3" id="KW-0479">Metal-binding</keyword>
<dbReference type="InParanoid" id="A0A0D1E7W7"/>
<feature type="compositionally biased region" description="Polar residues" evidence="4">
    <location>
        <begin position="69"/>
        <end position="88"/>
    </location>
</feature>
<dbReference type="CDD" id="cd08368">
    <property type="entry name" value="LIM"/>
    <property type="match status" value="1"/>
</dbReference>
<dbReference type="Gene3D" id="2.10.110.10">
    <property type="entry name" value="Cysteine Rich Protein"/>
    <property type="match status" value="2"/>
</dbReference>
<dbReference type="VEuPathDB" id="FungiDB:UMAG_01663"/>
<dbReference type="InterPro" id="IPR001781">
    <property type="entry name" value="Znf_LIM"/>
</dbReference>
<dbReference type="RefSeq" id="XP_011387647.1">
    <property type="nucleotide sequence ID" value="XM_011389345.1"/>
</dbReference>
<dbReference type="OrthoDB" id="1112565at2759"/>
<dbReference type="EMBL" id="CM003142">
    <property type="protein sequence ID" value="KIS70490.1"/>
    <property type="molecule type" value="Genomic_DNA"/>
</dbReference>
<evidence type="ECO:0000256" key="1">
    <source>
        <dbReference type="ARBA" id="ARBA00022723"/>
    </source>
</evidence>
<dbReference type="OMA" id="AKRCCIC"/>
<dbReference type="SMART" id="SM00132">
    <property type="entry name" value="LIM"/>
    <property type="match status" value="2"/>
</dbReference>
<dbReference type="GO" id="GO:0046872">
    <property type="term" value="F:metal ion binding"/>
    <property type="evidence" value="ECO:0007669"/>
    <property type="project" value="UniProtKB-KW"/>
</dbReference>
<gene>
    <name evidence="6" type="ORF">UMAG_01663</name>
</gene>
<feature type="compositionally biased region" description="Basic and acidic residues" evidence="4">
    <location>
        <begin position="379"/>
        <end position="390"/>
    </location>
</feature>
<dbReference type="KEGG" id="uma:UMAG_01663"/>
<dbReference type="PROSITE" id="PS00478">
    <property type="entry name" value="LIM_DOMAIN_1"/>
    <property type="match status" value="1"/>
</dbReference>
<protein>
    <recommendedName>
        <fullName evidence="5">LIM zinc-binding domain-containing protein</fullName>
    </recommendedName>
</protein>
<keyword evidence="2 3" id="KW-0862">Zinc</keyword>
<dbReference type="Pfam" id="PF00412">
    <property type="entry name" value="LIM"/>
    <property type="match status" value="1"/>
</dbReference>
<feature type="region of interest" description="Disordered" evidence="4">
    <location>
        <begin position="211"/>
        <end position="236"/>
    </location>
</feature>
<evidence type="ECO:0000256" key="4">
    <source>
        <dbReference type="SAM" id="MobiDB-lite"/>
    </source>
</evidence>
<feature type="compositionally biased region" description="Low complexity" evidence="4">
    <location>
        <begin position="490"/>
        <end position="502"/>
    </location>
</feature>
<feature type="region of interest" description="Disordered" evidence="4">
    <location>
        <begin position="468"/>
        <end position="527"/>
    </location>
</feature>
<name>A0A0D1E7W7_MYCMD</name>
<accession>A0A0D1E7W7</accession>
<feature type="region of interest" description="Disordered" evidence="4">
    <location>
        <begin position="370"/>
        <end position="417"/>
    </location>
</feature>
<dbReference type="GeneID" id="23562593"/>
<evidence type="ECO:0000313" key="6">
    <source>
        <dbReference type="EMBL" id="KIS70490.1"/>
    </source>
</evidence>
<dbReference type="PANTHER" id="PTHR24216">
    <property type="entry name" value="PAXILLIN-RELATED"/>
    <property type="match status" value="1"/>
</dbReference>
<organism evidence="6 7">
    <name type="scientific">Mycosarcoma maydis</name>
    <name type="common">Corn smut fungus</name>
    <name type="synonym">Ustilago maydis</name>
    <dbReference type="NCBI Taxonomy" id="5270"/>
    <lineage>
        <taxon>Eukaryota</taxon>
        <taxon>Fungi</taxon>
        <taxon>Dikarya</taxon>
        <taxon>Basidiomycota</taxon>
        <taxon>Ustilaginomycotina</taxon>
        <taxon>Ustilaginomycetes</taxon>
        <taxon>Ustilaginales</taxon>
        <taxon>Ustilaginaceae</taxon>
        <taxon>Mycosarcoma</taxon>
    </lineage>
</organism>
<dbReference type="SUPFAM" id="SSF57716">
    <property type="entry name" value="Glucocorticoid receptor-like (DNA-binding domain)"/>
    <property type="match status" value="2"/>
</dbReference>
<dbReference type="STRING" id="237631.A0A0D1E7W7"/>
<proteinExistence type="predicted"/>
<dbReference type="PANTHER" id="PTHR24216:SF8">
    <property type="entry name" value="PAXILLIN, ISOFORM F"/>
    <property type="match status" value="1"/>
</dbReference>
<keyword evidence="7" id="KW-1185">Reference proteome</keyword>
<dbReference type="CDD" id="cd09397">
    <property type="entry name" value="LIM1_UF1"/>
    <property type="match status" value="1"/>
</dbReference>
<dbReference type="GO" id="GO:0030695">
    <property type="term" value="F:GTPase regulator activity"/>
    <property type="evidence" value="ECO:0007669"/>
    <property type="project" value="UniProtKB-ARBA"/>
</dbReference>
<evidence type="ECO:0000259" key="5">
    <source>
        <dbReference type="PROSITE" id="PS50023"/>
    </source>
</evidence>
<feature type="domain" description="LIM zinc-binding" evidence="5">
    <location>
        <begin position="681"/>
        <end position="744"/>
    </location>
</feature>
<feature type="region of interest" description="Disordered" evidence="4">
    <location>
        <begin position="33"/>
        <end position="158"/>
    </location>
</feature>
<dbReference type="PROSITE" id="PS50023">
    <property type="entry name" value="LIM_DOMAIN_2"/>
    <property type="match status" value="1"/>
</dbReference>
<evidence type="ECO:0000313" key="7">
    <source>
        <dbReference type="Proteomes" id="UP000000561"/>
    </source>
</evidence>
<reference evidence="6 7" key="1">
    <citation type="journal article" date="2006" name="Nature">
        <title>Insights from the genome of the biotrophic fungal plant pathogen Ustilago maydis.</title>
        <authorList>
            <person name="Kamper J."/>
            <person name="Kahmann R."/>
            <person name="Bolker M."/>
            <person name="Ma L.J."/>
            <person name="Brefort T."/>
            <person name="Saville B.J."/>
            <person name="Banuett F."/>
            <person name="Kronstad J.W."/>
            <person name="Gold S.E."/>
            <person name="Muller O."/>
            <person name="Perlin M.H."/>
            <person name="Wosten H.A."/>
            <person name="de Vries R."/>
            <person name="Ruiz-Herrera J."/>
            <person name="Reynaga-Pena C.G."/>
            <person name="Snetselaar K."/>
            <person name="McCann M."/>
            <person name="Perez-Martin J."/>
            <person name="Feldbrugge M."/>
            <person name="Basse C.W."/>
            <person name="Steinberg G."/>
            <person name="Ibeas J.I."/>
            <person name="Holloman W."/>
            <person name="Guzman P."/>
            <person name="Farman M."/>
            <person name="Stajich J.E."/>
            <person name="Sentandreu R."/>
            <person name="Gonzalez-Prieto J.M."/>
            <person name="Kennell J.C."/>
            <person name="Molina L."/>
            <person name="Schirawski J."/>
            <person name="Mendoza-Mendoza A."/>
            <person name="Greilinger D."/>
            <person name="Munch K."/>
            <person name="Rossel N."/>
            <person name="Scherer M."/>
            <person name="Vranes M."/>
            <person name="Ladendorf O."/>
            <person name="Vincon V."/>
            <person name="Fuchs U."/>
            <person name="Sandrock B."/>
            <person name="Meng S."/>
            <person name="Ho E.C."/>
            <person name="Cahill M.J."/>
            <person name="Boyce K.J."/>
            <person name="Klose J."/>
            <person name="Klosterman S.J."/>
            <person name="Deelstra H.J."/>
            <person name="Ortiz-Castellanos L."/>
            <person name="Li W."/>
            <person name="Sanchez-Alonso P."/>
            <person name="Schreier P.H."/>
            <person name="Hauser-Hahn I."/>
            <person name="Vaupel M."/>
            <person name="Koopmann E."/>
            <person name="Friedrich G."/>
            <person name="Voss H."/>
            <person name="Schluter T."/>
            <person name="Margolis J."/>
            <person name="Platt D."/>
            <person name="Swimmer C."/>
            <person name="Gnirke A."/>
            <person name="Chen F."/>
            <person name="Vysotskaia V."/>
            <person name="Mannhaupt G."/>
            <person name="Guldener U."/>
            <person name="Munsterkotter M."/>
            <person name="Haase D."/>
            <person name="Oesterheld M."/>
            <person name="Mewes H.W."/>
            <person name="Mauceli E.W."/>
            <person name="DeCaprio D."/>
            <person name="Wade C.M."/>
            <person name="Butler J."/>
            <person name="Young S."/>
            <person name="Jaffe D.B."/>
            <person name="Calvo S."/>
            <person name="Nusbaum C."/>
            <person name="Galagan J."/>
            <person name="Birren B.W."/>
        </authorList>
    </citation>
    <scope>NUCLEOTIDE SEQUENCE [LARGE SCALE GENOMIC DNA]</scope>
    <source>
        <strain evidence="7">DSM 14603 / FGSC 9021 / UM521</strain>
    </source>
</reference>
<dbReference type="Proteomes" id="UP000000561">
    <property type="component" value="Chromosome 3"/>
</dbReference>
<dbReference type="AlphaFoldDB" id="A0A0D1E7W7"/>
<feature type="compositionally biased region" description="Polar residues" evidence="4">
    <location>
        <begin position="120"/>
        <end position="130"/>
    </location>
</feature>
<keyword evidence="3" id="KW-0440">LIM domain</keyword>
<feature type="compositionally biased region" description="Basic and acidic residues" evidence="4">
    <location>
        <begin position="109"/>
        <end position="119"/>
    </location>
</feature>
<evidence type="ECO:0000256" key="2">
    <source>
        <dbReference type="ARBA" id="ARBA00022833"/>
    </source>
</evidence>